<evidence type="ECO:0000313" key="10">
    <source>
        <dbReference type="Ensembl" id="ENSOCUP00000015920.3"/>
    </source>
</evidence>
<dbReference type="eggNOG" id="KOG3583">
    <property type="taxonomic scope" value="Eukaryota"/>
</dbReference>
<dbReference type="FunCoup" id="G1TG70">
    <property type="interactions" value="2800"/>
</dbReference>
<reference evidence="10 11" key="1">
    <citation type="journal article" date="2011" name="Nature">
        <title>A high-resolution map of human evolutionary constraint using 29 mammals.</title>
        <authorList>
            <person name="Lindblad-Toh K."/>
            <person name="Garber M."/>
            <person name="Zuk O."/>
            <person name="Lin M.F."/>
            <person name="Parker B.J."/>
            <person name="Washietl S."/>
            <person name="Kheradpour P."/>
            <person name="Ernst J."/>
            <person name="Jordan G."/>
            <person name="Mauceli E."/>
            <person name="Ward L.D."/>
            <person name="Lowe C.B."/>
            <person name="Holloway A.K."/>
            <person name="Clamp M."/>
            <person name="Gnerre S."/>
            <person name="Alfoldi J."/>
            <person name="Beal K."/>
            <person name="Chang J."/>
            <person name="Clawson H."/>
            <person name="Cuff J."/>
            <person name="Di Palma F."/>
            <person name="Fitzgerald S."/>
            <person name="Flicek P."/>
            <person name="Guttman M."/>
            <person name="Hubisz M.J."/>
            <person name="Jaffe D.B."/>
            <person name="Jungreis I."/>
            <person name="Kent W.J."/>
            <person name="Kostka D."/>
            <person name="Lara M."/>
            <person name="Martins A.L."/>
            <person name="Massingham T."/>
            <person name="Moltke I."/>
            <person name="Raney B.J."/>
            <person name="Rasmussen M.D."/>
            <person name="Robinson J."/>
            <person name="Stark A."/>
            <person name="Vilella A.J."/>
            <person name="Wen J."/>
            <person name="Xie X."/>
            <person name="Zody M.C."/>
            <person name="Baldwin J."/>
            <person name="Bloom T."/>
            <person name="Chin C.W."/>
            <person name="Heiman D."/>
            <person name="Nicol R."/>
            <person name="Nusbaum C."/>
            <person name="Young S."/>
            <person name="Wilkinson J."/>
            <person name="Worley K.C."/>
            <person name="Kovar C.L."/>
            <person name="Muzny D.M."/>
            <person name="Gibbs R.A."/>
            <person name="Cree A."/>
            <person name="Dihn H.H."/>
            <person name="Fowler G."/>
            <person name="Jhangiani S."/>
            <person name="Joshi V."/>
            <person name="Lee S."/>
            <person name="Lewis L.R."/>
            <person name="Nazareth L.V."/>
            <person name="Okwuonu G."/>
            <person name="Santibanez J."/>
            <person name="Warren W.C."/>
            <person name="Mardis E.R."/>
            <person name="Weinstock G.M."/>
            <person name="Wilson R.K."/>
            <person name="Delehaunty K."/>
            <person name="Dooling D."/>
            <person name="Fronik C."/>
            <person name="Fulton L."/>
            <person name="Fulton B."/>
            <person name="Graves T."/>
            <person name="Minx P."/>
            <person name="Sodergren E."/>
            <person name="Birney E."/>
            <person name="Margulies E.H."/>
            <person name="Herrero J."/>
            <person name="Green E.D."/>
            <person name="Haussler D."/>
            <person name="Siepel A."/>
            <person name="Goldman N."/>
            <person name="Pollard K.S."/>
            <person name="Pedersen J.S."/>
            <person name="Lander E.S."/>
            <person name="Kellis M."/>
        </authorList>
    </citation>
    <scope>NUCLEOTIDE SEQUENCE [LARGE SCALE GENOMIC DNA]</scope>
    <source>
        <strain evidence="10 11">Thorbecke inbred</strain>
    </source>
</reference>
<dbReference type="InParanoid" id="G1TG70"/>
<gene>
    <name evidence="8" type="primary">MED8</name>
    <name evidence="10" type="synonym">ELOVL1</name>
</gene>
<dbReference type="PANTHER" id="PTHR13074:SF9">
    <property type="entry name" value="MEDIATOR OF RNA POLYMERASE II TRANSCRIPTION SUBUNIT 8"/>
    <property type="match status" value="1"/>
</dbReference>
<evidence type="ECO:0000256" key="8">
    <source>
        <dbReference type="RuleBase" id="RU364144"/>
    </source>
</evidence>
<dbReference type="AlphaFoldDB" id="G1TG70"/>
<dbReference type="Proteomes" id="UP000001811">
    <property type="component" value="Chromosome 13"/>
</dbReference>
<comment type="similarity">
    <text evidence="2 8">Belongs to the Mediator complex subunit 8 family.</text>
</comment>
<organism evidence="10 11">
    <name type="scientific">Oryctolagus cuniculus</name>
    <name type="common">Rabbit</name>
    <dbReference type="NCBI Taxonomy" id="9986"/>
    <lineage>
        <taxon>Eukaryota</taxon>
        <taxon>Metazoa</taxon>
        <taxon>Chordata</taxon>
        <taxon>Craniata</taxon>
        <taxon>Vertebrata</taxon>
        <taxon>Euteleostomi</taxon>
        <taxon>Mammalia</taxon>
        <taxon>Eutheria</taxon>
        <taxon>Euarchontoglires</taxon>
        <taxon>Glires</taxon>
        <taxon>Lagomorpha</taxon>
        <taxon>Leporidae</taxon>
        <taxon>Oryctolagus</taxon>
    </lineage>
</organism>
<feature type="region of interest" description="Disordered" evidence="9">
    <location>
        <begin position="1"/>
        <end position="55"/>
    </location>
</feature>
<evidence type="ECO:0000256" key="7">
    <source>
        <dbReference type="ARBA" id="ARBA00025248"/>
    </source>
</evidence>
<reference evidence="10" key="3">
    <citation type="submission" date="2025-09" db="UniProtKB">
        <authorList>
            <consortium name="Ensembl"/>
        </authorList>
    </citation>
    <scope>IDENTIFICATION</scope>
    <source>
        <strain evidence="10">Thorbecke</strain>
    </source>
</reference>
<dbReference type="GO" id="GO:0070847">
    <property type="term" value="C:core mediator complex"/>
    <property type="evidence" value="ECO:0007669"/>
    <property type="project" value="TreeGrafter"/>
</dbReference>
<proteinExistence type="inferred from homology"/>
<dbReference type="EMBL" id="AAGW02003007">
    <property type="status" value="NOT_ANNOTATED_CDS"/>
    <property type="molecule type" value="Genomic_DNA"/>
</dbReference>
<keyword evidence="3 8" id="KW-0805">Transcription regulation</keyword>
<dbReference type="Bgee" id="ENSOCUG00000027895">
    <property type="expression patterns" value="Expressed in skin of back and 15 other cell types or tissues"/>
</dbReference>
<comment type="subunit">
    <text evidence="8">Component of the Mediator complex, which is composed of MED1, MED4, MED6, MED7, MED8, MED9, MED10, MED11, MED12, MED13, MED13L, MED14, MED15, MED16, MED17, MED18, MED19, MED20, MED21, MED22, MED23, MED24, MED25, MED26, MED27, MED29, MED30, MED31, CCNC, CDK8 and CDC2L6/CDK11. The MED12, MED13, CCNC and CDK8 subunits form a distinct module termed the CDK8 module. Mediator containing the CDK8 module is less active than Mediator lacking this module in supporting transcriptional activation. Individual preparations of the Mediator complex lacking one or more distinct subunits have been variously termed ARC, CRSP, DRIP, PC2, SMCC and TRAP.</text>
</comment>
<keyword evidence="5 8" id="KW-0804">Transcription</keyword>
<evidence type="ECO:0000256" key="9">
    <source>
        <dbReference type="SAM" id="MobiDB-lite"/>
    </source>
</evidence>
<evidence type="ECO:0000256" key="5">
    <source>
        <dbReference type="ARBA" id="ARBA00023163"/>
    </source>
</evidence>
<dbReference type="GeneTree" id="ENSGT00390000011838"/>
<dbReference type="GO" id="GO:0003712">
    <property type="term" value="F:transcription coregulator activity"/>
    <property type="evidence" value="ECO:0007669"/>
    <property type="project" value="InterPro"/>
</dbReference>
<dbReference type="PANTHER" id="PTHR13074">
    <property type="entry name" value="MEDIATOR OF RNA POLYMERASE II TRANSCRIPTION SUBUNIT 8"/>
    <property type="match status" value="1"/>
</dbReference>
<dbReference type="Pfam" id="PF10232">
    <property type="entry name" value="Med8"/>
    <property type="match status" value="1"/>
</dbReference>
<evidence type="ECO:0000256" key="4">
    <source>
        <dbReference type="ARBA" id="ARBA00023159"/>
    </source>
</evidence>
<dbReference type="GO" id="GO:0016592">
    <property type="term" value="C:mediator complex"/>
    <property type="evidence" value="ECO:0007669"/>
    <property type="project" value="InterPro"/>
</dbReference>
<evidence type="ECO:0000256" key="1">
    <source>
        <dbReference type="ARBA" id="ARBA00004123"/>
    </source>
</evidence>
<feature type="region of interest" description="Disordered" evidence="9">
    <location>
        <begin position="303"/>
        <end position="322"/>
    </location>
</feature>
<dbReference type="InterPro" id="IPR019364">
    <property type="entry name" value="Mediatior_Med8_fun/met"/>
</dbReference>
<dbReference type="Ensembl" id="ENSOCUT00000030697.3">
    <property type="protein sequence ID" value="ENSOCUP00000015920.3"/>
    <property type="gene ID" value="ENSOCUG00000027895.3"/>
</dbReference>
<keyword evidence="11" id="KW-1185">Reference proteome</keyword>
<feature type="compositionally biased region" description="Gly residues" evidence="9">
    <location>
        <begin position="347"/>
        <end position="356"/>
    </location>
</feature>
<keyword evidence="6 8" id="KW-0539">Nucleus</keyword>
<evidence type="ECO:0000256" key="6">
    <source>
        <dbReference type="ARBA" id="ARBA00023242"/>
    </source>
</evidence>
<comment type="subcellular location">
    <subcellularLocation>
        <location evidence="1 8">Nucleus</location>
    </subcellularLocation>
</comment>
<feature type="region of interest" description="Disordered" evidence="9">
    <location>
        <begin position="340"/>
        <end position="415"/>
    </location>
</feature>
<dbReference type="ExpressionAtlas" id="G1TG70">
    <property type="expression patterns" value="baseline"/>
</dbReference>
<evidence type="ECO:0000256" key="3">
    <source>
        <dbReference type="ARBA" id="ARBA00023015"/>
    </source>
</evidence>
<accession>G1TG70</accession>
<evidence type="ECO:0000256" key="2">
    <source>
        <dbReference type="ARBA" id="ARBA00005716"/>
    </source>
</evidence>
<name>G1TG70_RABIT</name>
<dbReference type="HOGENOM" id="CLU_085476_0_0_1"/>
<keyword evidence="4 8" id="KW-0010">Activator</keyword>
<dbReference type="GO" id="GO:0000978">
    <property type="term" value="F:RNA polymerase II cis-regulatory region sequence-specific DNA binding"/>
    <property type="evidence" value="ECO:0007669"/>
    <property type="project" value="TreeGrafter"/>
</dbReference>
<sequence length="415" mass="44893">AQQSERSISPPASGEKNGLRGCGAARVPADATRPGRPPARRPRSRLPAPPAPPARVLRAQRCARPAPHLRLRALRGITQPSAAARASEADPLLTPDRLPQYRAGTGSRWAGQVPISLIGGQNLQKLGNRKRKWLRLPRLPQCSPSLLVQREEKQLEASLDALLSQVADLKNSLGSFIYKLENEYDRLTWPSVLDSFALLSGQLNTLNKVLKHEKTPLFRNQVIIPLVLSPDRDEDLMRQTEGRVPVFSHEVVPDHLRTKPDPEVEEQEKQLTTDAARIGADAAQKQIQSLNKMCSNLLEKISKEERESESGGLRPNKQTFNPADTNALVAAVAFGKGLSNWRPSGSSGPGQPGQPGAGAILAGASGLQQVQMAGAPGQQQPMLSGVQMAQAGQPGKMPSGIKTNIKSASMHPYQR</sequence>
<protein>
    <recommendedName>
        <fullName evidence="8">Mediator of RNA polymerase II transcription subunit 8</fullName>
    </recommendedName>
    <alternativeName>
        <fullName evidence="8">Mediator complex subunit 8</fullName>
    </alternativeName>
</protein>
<feature type="compositionally biased region" description="Low complexity" evidence="9">
    <location>
        <begin position="357"/>
        <end position="367"/>
    </location>
</feature>
<reference evidence="10" key="2">
    <citation type="submission" date="2025-08" db="UniProtKB">
        <authorList>
            <consortium name="Ensembl"/>
        </authorList>
    </citation>
    <scope>IDENTIFICATION</scope>
    <source>
        <strain evidence="10">Thorbecke</strain>
    </source>
</reference>
<dbReference type="GO" id="GO:0006357">
    <property type="term" value="P:regulation of transcription by RNA polymerase II"/>
    <property type="evidence" value="ECO:0007669"/>
    <property type="project" value="InterPro"/>
</dbReference>
<dbReference type="STRING" id="9986.ENSOCUP00000015920"/>
<comment type="function">
    <text evidence="7">Component of the Mediator complex, a coactivator involved in the regulated transcription of nearly all RNA polymerase II-dependent genes. Mediator functions as a bridge to convey information from gene-specific regulatory proteins to the basal RNA polymerase II transcription machinery. Mediator is recruited to promoters by direct interactions with regulatory proteins and serves as a scaffold for the assembly of a functional preinitiation complex with RNA polymerase II and the general transcription factors. May play a role as a target recruitment subunit in E3 ubiquitin-protein ligase complexes and thus in ubiquitination and subsequent proteasomal degradation of target proteins.</text>
</comment>
<evidence type="ECO:0000313" key="11">
    <source>
        <dbReference type="Proteomes" id="UP000001811"/>
    </source>
</evidence>